<sequence length="60" mass="6675">MAKTETNENHSAPNLYRVCPQSSSASDSTFTVTLSTSRWPDSPRSLSMMKNPQTRRLVAC</sequence>
<feature type="region of interest" description="Disordered" evidence="1">
    <location>
        <begin position="1"/>
        <end position="60"/>
    </location>
</feature>
<feature type="compositionally biased region" description="Polar residues" evidence="1">
    <location>
        <begin position="20"/>
        <end position="54"/>
    </location>
</feature>
<name>A0A0E9WWJ3_ANGAN</name>
<protein>
    <submittedName>
        <fullName evidence="2">Uncharacterized protein</fullName>
    </submittedName>
</protein>
<dbReference type="EMBL" id="GBXM01013853">
    <property type="protein sequence ID" value="JAH94724.1"/>
    <property type="molecule type" value="Transcribed_RNA"/>
</dbReference>
<organism evidence="2">
    <name type="scientific">Anguilla anguilla</name>
    <name type="common">European freshwater eel</name>
    <name type="synonym">Muraena anguilla</name>
    <dbReference type="NCBI Taxonomy" id="7936"/>
    <lineage>
        <taxon>Eukaryota</taxon>
        <taxon>Metazoa</taxon>
        <taxon>Chordata</taxon>
        <taxon>Craniata</taxon>
        <taxon>Vertebrata</taxon>
        <taxon>Euteleostomi</taxon>
        <taxon>Actinopterygii</taxon>
        <taxon>Neopterygii</taxon>
        <taxon>Teleostei</taxon>
        <taxon>Anguilliformes</taxon>
        <taxon>Anguillidae</taxon>
        <taxon>Anguilla</taxon>
    </lineage>
</organism>
<proteinExistence type="predicted"/>
<reference evidence="2" key="1">
    <citation type="submission" date="2014-11" db="EMBL/GenBank/DDBJ databases">
        <authorList>
            <person name="Amaro Gonzalez C."/>
        </authorList>
    </citation>
    <scope>NUCLEOTIDE SEQUENCE</scope>
</reference>
<evidence type="ECO:0000313" key="2">
    <source>
        <dbReference type="EMBL" id="JAH94724.1"/>
    </source>
</evidence>
<evidence type="ECO:0000256" key="1">
    <source>
        <dbReference type="SAM" id="MobiDB-lite"/>
    </source>
</evidence>
<reference evidence="2" key="2">
    <citation type="journal article" date="2015" name="Fish Shellfish Immunol.">
        <title>Early steps in the European eel (Anguilla anguilla)-Vibrio vulnificus interaction in the gills: Role of the RtxA13 toxin.</title>
        <authorList>
            <person name="Callol A."/>
            <person name="Pajuelo D."/>
            <person name="Ebbesson L."/>
            <person name="Teles M."/>
            <person name="MacKenzie S."/>
            <person name="Amaro C."/>
        </authorList>
    </citation>
    <scope>NUCLEOTIDE SEQUENCE</scope>
</reference>
<accession>A0A0E9WWJ3</accession>
<dbReference type="AlphaFoldDB" id="A0A0E9WWJ3"/>